<dbReference type="GO" id="GO:0003700">
    <property type="term" value="F:DNA-binding transcription factor activity"/>
    <property type="evidence" value="ECO:0007669"/>
    <property type="project" value="InterPro"/>
</dbReference>
<evidence type="ECO:0000313" key="6">
    <source>
        <dbReference type="Proteomes" id="UP000029734"/>
    </source>
</evidence>
<dbReference type="eggNOG" id="COG2207">
    <property type="taxonomic scope" value="Bacteria"/>
</dbReference>
<dbReference type="RefSeq" id="WP_036650546.1">
    <property type="nucleotide sequence ID" value="NZ_JQCR01000002.1"/>
</dbReference>
<dbReference type="PANTHER" id="PTHR43280:SF28">
    <property type="entry name" value="HTH-TYPE TRANSCRIPTIONAL ACTIVATOR RHAS"/>
    <property type="match status" value="1"/>
</dbReference>
<evidence type="ECO:0000313" key="5">
    <source>
        <dbReference type="EMBL" id="KGE19534.1"/>
    </source>
</evidence>
<dbReference type="SUPFAM" id="SSF46689">
    <property type="entry name" value="Homeodomain-like"/>
    <property type="match status" value="2"/>
</dbReference>
<dbReference type="PROSITE" id="PS01124">
    <property type="entry name" value="HTH_ARAC_FAMILY_2"/>
    <property type="match status" value="1"/>
</dbReference>
<dbReference type="Proteomes" id="UP000029734">
    <property type="component" value="Unassembled WGS sequence"/>
</dbReference>
<reference evidence="5 6" key="1">
    <citation type="submission" date="2014-08" db="EMBL/GenBank/DDBJ databases">
        <authorList>
            <person name="den Bakker H.C."/>
        </authorList>
    </citation>
    <scope>NUCLEOTIDE SEQUENCE [LARGE SCALE GENOMIC DNA]</scope>
    <source>
        <strain evidence="5 6">DSM 18334</strain>
    </source>
</reference>
<dbReference type="InterPro" id="IPR018060">
    <property type="entry name" value="HTH_AraC"/>
</dbReference>
<dbReference type="Gene3D" id="2.60.120.280">
    <property type="entry name" value="Regulatory protein AraC"/>
    <property type="match status" value="1"/>
</dbReference>
<dbReference type="PANTHER" id="PTHR43280">
    <property type="entry name" value="ARAC-FAMILY TRANSCRIPTIONAL REGULATOR"/>
    <property type="match status" value="1"/>
</dbReference>
<organism evidence="5 6">
    <name type="scientific">Paenibacillus wynnii</name>
    <dbReference type="NCBI Taxonomy" id="268407"/>
    <lineage>
        <taxon>Bacteria</taxon>
        <taxon>Bacillati</taxon>
        <taxon>Bacillota</taxon>
        <taxon>Bacilli</taxon>
        <taxon>Bacillales</taxon>
        <taxon>Paenibacillaceae</taxon>
        <taxon>Paenibacillus</taxon>
    </lineage>
</organism>
<dbReference type="SUPFAM" id="SSF51215">
    <property type="entry name" value="Regulatory protein AraC"/>
    <property type="match status" value="1"/>
</dbReference>
<protein>
    <submittedName>
        <fullName evidence="5">AraC family transcriptional regulator</fullName>
    </submittedName>
</protein>
<dbReference type="Pfam" id="PF02311">
    <property type="entry name" value="AraC_binding"/>
    <property type="match status" value="1"/>
</dbReference>
<dbReference type="InterPro" id="IPR018062">
    <property type="entry name" value="HTH_AraC-typ_CS"/>
</dbReference>
<feature type="domain" description="HTH araC/xylS-type" evidence="4">
    <location>
        <begin position="171"/>
        <end position="270"/>
    </location>
</feature>
<dbReference type="InterPro" id="IPR020449">
    <property type="entry name" value="Tscrpt_reg_AraC-type_HTH"/>
</dbReference>
<keyword evidence="6" id="KW-1185">Reference proteome</keyword>
<dbReference type="PROSITE" id="PS00041">
    <property type="entry name" value="HTH_ARAC_FAMILY_1"/>
    <property type="match status" value="1"/>
</dbReference>
<dbReference type="GO" id="GO:0043565">
    <property type="term" value="F:sequence-specific DNA binding"/>
    <property type="evidence" value="ECO:0007669"/>
    <property type="project" value="InterPro"/>
</dbReference>
<evidence type="ECO:0000259" key="4">
    <source>
        <dbReference type="PROSITE" id="PS01124"/>
    </source>
</evidence>
<dbReference type="OrthoDB" id="185320at2"/>
<name>A0A098MAG2_9BACL</name>
<accession>A0A098MAG2</accession>
<evidence type="ECO:0000256" key="1">
    <source>
        <dbReference type="ARBA" id="ARBA00023015"/>
    </source>
</evidence>
<dbReference type="InterPro" id="IPR037923">
    <property type="entry name" value="HTH-like"/>
</dbReference>
<dbReference type="EMBL" id="JQCR01000002">
    <property type="protein sequence ID" value="KGE19534.1"/>
    <property type="molecule type" value="Genomic_DNA"/>
</dbReference>
<dbReference type="AlphaFoldDB" id="A0A098MAG2"/>
<dbReference type="InterPro" id="IPR003313">
    <property type="entry name" value="AraC-bd"/>
</dbReference>
<comment type="caution">
    <text evidence="5">The sequence shown here is derived from an EMBL/GenBank/DDBJ whole genome shotgun (WGS) entry which is preliminary data.</text>
</comment>
<evidence type="ECO:0000256" key="2">
    <source>
        <dbReference type="ARBA" id="ARBA00023125"/>
    </source>
</evidence>
<keyword evidence="2" id="KW-0238">DNA-binding</keyword>
<dbReference type="InterPro" id="IPR009057">
    <property type="entry name" value="Homeodomain-like_sf"/>
</dbReference>
<dbReference type="Pfam" id="PF12833">
    <property type="entry name" value="HTH_18"/>
    <property type="match status" value="1"/>
</dbReference>
<keyword evidence="3" id="KW-0804">Transcription</keyword>
<reference evidence="5 6" key="2">
    <citation type="submission" date="2014-10" db="EMBL/GenBank/DDBJ databases">
        <title>Comparative genomics of the Paenibacillus odorifer group.</title>
        <authorList>
            <person name="Tsai Y.-C."/>
            <person name="Martin N."/>
            <person name="Korlach J."/>
            <person name="Wiedmann M."/>
        </authorList>
    </citation>
    <scope>NUCLEOTIDE SEQUENCE [LARGE SCALE GENOMIC DNA]</scope>
    <source>
        <strain evidence="5 6">DSM 18334</strain>
    </source>
</reference>
<keyword evidence="1" id="KW-0805">Transcription regulation</keyword>
<proteinExistence type="predicted"/>
<evidence type="ECO:0000256" key="3">
    <source>
        <dbReference type="ARBA" id="ARBA00023163"/>
    </source>
</evidence>
<sequence>MKSKMVFSKVDELTEELPLYVSSVGYWDHQVEMVRPEGFPDFQYHQVISGEGELLVEGTRIKIGAGNAFILYPGIPHTYRPLHDPWELAWVSFNGREAARILAFGGIHSSGVRQVNGEILLSNLWGMLAIAETRQAGQEMEFSKLLYALLLDLSRQLTGSQSPDRHTDRLAPVLQYIEANMHRPLLLQELADIAGITPQYLCLLFKKRLNIRPMMYVNQERVNLSKALMFRETGKRIQEIAQMAGFEHPSYFSAQFKRYTGMSPEQFKQLHGLN</sequence>
<gene>
    <name evidence="5" type="ORF">PWYN_09415</name>
</gene>
<dbReference type="STRING" id="268407.PWYN_09415"/>
<dbReference type="PRINTS" id="PR00032">
    <property type="entry name" value="HTHARAC"/>
</dbReference>
<dbReference type="Gene3D" id="1.10.10.60">
    <property type="entry name" value="Homeodomain-like"/>
    <property type="match status" value="2"/>
</dbReference>
<dbReference type="SMART" id="SM00342">
    <property type="entry name" value="HTH_ARAC"/>
    <property type="match status" value="1"/>
</dbReference>